<dbReference type="STRING" id="583355.Caka_1549"/>
<dbReference type="HOGENOM" id="CLU_046092_2_0_0"/>
<protein>
    <submittedName>
        <fullName evidence="5">Glyceraldehyde 3-phosphate dehydrogenase</fullName>
    </submittedName>
</protein>
<dbReference type="RefSeq" id="WP_013043290.1">
    <property type="nucleotide sequence ID" value="NC_014008.1"/>
</dbReference>
<organism evidence="5 6">
    <name type="scientific">Coraliomargarita akajimensis (strain DSM 45221 / IAM 15411 / JCM 23193 / KCTC 12865 / 04OKA010-24)</name>
    <dbReference type="NCBI Taxonomy" id="583355"/>
    <lineage>
        <taxon>Bacteria</taxon>
        <taxon>Pseudomonadati</taxon>
        <taxon>Verrucomicrobiota</taxon>
        <taxon>Opitutia</taxon>
        <taxon>Puniceicoccales</taxon>
        <taxon>Coraliomargaritaceae</taxon>
        <taxon>Coraliomargarita</taxon>
    </lineage>
</organism>
<sequence>MHRYQLDHLALLAGSLLAVAPLQAVQWKDLSDPEDGYFDASPVLDDPWGFLPLAVPITEPAVGLGVAVTPLFIQPNGYDADGNQRRPDIFGAGGLITENGSSGLFGFHAGNFMDNRLRTVSALFDFSLNLDFYSVGTDPSSGTSRSYSIDATGFTLGGLYQIGKSKWWAGGGYNYNQTTTRRRSGPPIQGIPDVNDYQISTVNLQVQYSDLNNSFTPTSGFDFGLQVDFSAKAIGSDSNWQKVDLDGVYYQSLDPEEVLVLGIYARTACALNDPPYYLNPFVGLRGVPAMRYQGECVAETELELRYQLHPRWSLLAFGGAGLTWSSASGGITYQQEVIAGGLGFRYLLARRYGLHSGVDIGYSEDSGSAFYIQIGTAWPRF</sequence>
<dbReference type="Proteomes" id="UP000000925">
    <property type="component" value="Chromosome"/>
</dbReference>
<gene>
    <name evidence="5" type="ordered locus">Caka_1549</name>
</gene>
<name>D5EJG9_CORAD</name>
<accession>D5EJG9</accession>
<reference evidence="5 6" key="1">
    <citation type="journal article" date="2010" name="Stand. Genomic Sci.">
        <title>Complete genome sequence of Coraliomargarita akajimensis type strain (04OKA010-24).</title>
        <authorList>
            <person name="Mavromatis K."/>
            <person name="Abt B."/>
            <person name="Brambilla E."/>
            <person name="Lapidus A."/>
            <person name="Copeland A."/>
            <person name="Deshpande S."/>
            <person name="Nolan M."/>
            <person name="Lucas S."/>
            <person name="Tice H."/>
            <person name="Cheng J.F."/>
            <person name="Han C."/>
            <person name="Detter J.C."/>
            <person name="Woyke T."/>
            <person name="Goodwin L."/>
            <person name="Pitluck S."/>
            <person name="Held B."/>
            <person name="Brettin T."/>
            <person name="Tapia R."/>
            <person name="Ivanova N."/>
            <person name="Mikhailova N."/>
            <person name="Pati A."/>
            <person name="Liolios K."/>
            <person name="Chen A."/>
            <person name="Palaniappan K."/>
            <person name="Land M."/>
            <person name="Hauser L."/>
            <person name="Chang Y.J."/>
            <person name="Jeffries C.D."/>
            <person name="Rohde M."/>
            <person name="Goker M."/>
            <person name="Bristow J."/>
            <person name="Eisen J.A."/>
            <person name="Markowitz V."/>
            <person name="Hugenholtz P."/>
            <person name="Klenk H.P."/>
            <person name="Kyrpides N.C."/>
        </authorList>
    </citation>
    <scope>NUCLEOTIDE SEQUENCE [LARGE SCALE GENOMIC DNA]</scope>
    <source>
        <strain evidence="6">DSM 45221 / IAM 15411 / JCM 23193 / KCTC 12865</strain>
    </source>
</reference>
<evidence type="ECO:0000256" key="1">
    <source>
        <dbReference type="ARBA" id="ARBA00004370"/>
    </source>
</evidence>
<dbReference type="Pfam" id="PF01103">
    <property type="entry name" value="Omp85"/>
    <property type="match status" value="1"/>
</dbReference>
<dbReference type="AlphaFoldDB" id="D5EJG9"/>
<dbReference type="EMBL" id="CP001998">
    <property type="protein sequence ID" value="ADE54568.1"/>
    <property type="molecule type" value="Genomic_DNA"/>
</dbReference>
<keyword evidence="2" id="KW-0472">Membrane</keyword>
<evidence type="ECO:0000259" key="4">
    <source>
        <dbReference type="Pfam" id="PF01103"/>
    </source>
</evidence>
<evidence type="ECO:0000256" key="2">
    <source>
        <dbReference type="ARBA" id="ARBA00023136"/>
    </source>
</evidence>
<evidence type="ECO:0000256" key="3">
    <source>
        <dbReference type="SAM" id="SignalP"/>
    </source>
</evidence>
<keyword evidence="6" id="KW-1185">Reference proteome</keyword>
<keyword evidence="3" id="KW-0732">Signal</keyword>
<evidence type="ECO:0000313" key="6">
    <source>
        <dbReference type="Proteomes" id="UP000000925"/>
    </source>
</evidence>
<feature type="domain" description="Bacterial surface antigen (D15)" evidence="4">
    <location>
        <begin position="101"/>
        <end position="264"/>
    </location>
</feature>
<dbReference type="GO" id="GO:0019867">
    <property type="term" value="C:outer membrane"/>
    <property type="evidence" value="ECO:0007669"/>
    <property type="project" value="InterPro"/>
</dbReference>
<dbReference type="InterPro" id="IPR000184">
    <property type="entry name" value="Bac_surfAg_D15"/>
</dbReference>
<proteinExistence type="predicted"/>
<dbReference type="KEGG" id="caa:Caka_1549"/>
<dbReference type="OrthoDB" id="9771071at2"/>
<feature type="chain" id="PRO_5003070723" evidence="3">
    <location>
        <begin position="25"/>
        <end position="381"/>
    </location>
</feature>
<dbReference type="Gene3D" id="2.40.160.50">
    <property type="entry name" value="membrane protein fhac: a member of the omp85/tpsb transporter family"/>
    <property type="match status" value="1"/>
</dbReference>
<feature type="signal peptide" evidence="3">
    <location>
        <begin position="1"/>
        <end position="24"/>
    </location>
</feature>
<evidence type="ECO:0000313" key="5">
    <source>
        <dbReference type="EMBL" id="ADE54568.1"/>
    </source>
</evidence>
<comment type="subcellular location">
    <subcellularLocation>
        <location evidence="1">Membrane</location>
    </subcellularLocation>
</comment>
<dbReference type="eggNOG" id="COG4775">
    <property type="taxonomic scope" value="Bacteria"/>
</dbReference>